<protein>
    <recommendedName>
        <fullName evidence="4">Prepilin-type cleavage/methylation N-terminal domain protein</fullName>
    </recommendedName>
</protein>
<dbReference type="Proteomes" id="UP000241238">
    <property type="component" value="Chromosome"/>
</dbReference>
<keyword evidence="1" id="KW-1133">Transmembrane helix</keyword>
<keyword evidence="1" id="KW-0472">Membrane</keyword>
<dbReference type="RefSeq" id="WP_005948850.1">
    <property type="nucleotide sequence ID" value="NZ_CP028103.1"/>
</dbReference>
<keyword evidence="1" id="KW-0812">Transmembrane</keyword>
<evidence type="ECO:0000313" key="3">
    <source>
        <dbReference type="Proteomes" id="UP000241238"/>
    </source>
</evidence>
<feature type="transmembrane region" description="Helical" evidence="1">
    <location>
        <begin position="6"/>
        <end position="30"/>
    </location>
</feature>
<evidence type="ECO:0008006" key="4">
    <source>
        <dbReference type="Google" id="ProtNLM"/>
    </source>
</evidence>
<evidence type="ECO:0000256" key="1">
    <source>
        <dbReference type="SAM" id="Phobius"/>
    </source>
</evidence>
<evidence type="ECO:0000313" key="2">
    <source>
        <dbReference type="EMBL" id="AVQ30370.1"/>
    </source>
</evidence>
<proteinExistence type="predicted"/>
<organism evidence="2 3">
    <name type="scientific">Fusobacterium varium ATCC 27725</name>
    <dbReference type="NCBI Taxonomy" id="469618"/>
    <lineage>
        <taxon>Bacteria</taxon>
        <taxon>Fusobacteriati</taxon>
        <taxon>Fusobacteriota</taxon>
        <taxon>Fusobacteriia</taxon>
        <taxon>Fusobacteriales</taxon>
        <taxon>Fusobacteriaceae</taxon>
        <taxon>Fusobacterium</taxon>
    </lineage>
</organism>
<sequence length="183" mass="21976">MSKNKGYTYLNIVVSTLVILSFMYVGIIYYRNLKEKREIEEAKQKIVNIFTDFSAEAFDNEKSYNIKIDYILKKIIVYENIIREKESIRLPTSLKYATVYNKENVEKFEIKMTKNGNITPSFSIYIFGYNDMAKYRISFYGFDIVKFMKINVYRNIKNKKAKYENIVSYHEKFSYEEDGWQKE</sequence>
<reference evidence="3" key="1">
    <citation type="journal article" date="2018" name="MSphere">
        <title>Fusobacterium Genomics Using MinION and Illumina Sequencing Enables Genome Completion and Correction.</title>
        <authorList>
            <person name="Todd S.M."/>
            <person name="Settlage R.E."/>
            <person name="Lahmers K.K."/>
            <person name="Slade D.J."/>
        </authorList>
    </citation>
    <scope>NUCLEOTIDE SEQUENCE [LARGE SCALE GENOMIC DNA]</scope>
    <source>
        <strain evidence="3">ATCC 27725</strain>
    </source>
</reference>
<name>A0ABN5JEM4_FUSVA</name>
<dbReference type="EMBL" id="CP028103">
    <property type="protein sequence ID" value="AVQ30370.1"/>
    <property type="molecule type" value="Genomic_DNA"/>
</dbReference>
<keyword evidence="3" id="KW-1185">Reference proteome</keyword>
<dbReference type="GeneID" id="77467075"/>
<gene>
    <name evidence="2" type="ORF">C4N18_03660</name>
</gene>
<accession>A0ABN5JEM4</accession>